<keyword evidence="2 9" id="KW-0378">Hydrolase</keyword>
<dbReference type="SUPFAM" id="SSF51445">
    <property type="entry name" value="(Trans)glycosidases"/>
    <property type="match status" value="1"/>
</dbReference>
<feature type="domain" description="Glycoside hydrolase family 2 catalytic" evidence="6">
    <location>
        <begin position="309"/>
        <end position="606"/>
    </location>
</feature>
<sequence length="885" mass="100075" precursor="true">MIRRALLLFALIYCLPDVASLAGQSADGGRCQISFNSGWLFSKNEADAVLPDRTTAGWQAVQLPHTWNDKDVLADGQRGYYRGVGWYKKRFHLVPEGGRRYFLRFEGVNQTAEVFVNGKPAGEHTGGYTAFNIDLTPFLEASGEQYIAVKADNSHRDDVPPLSADFTFFGGIYRPVHLITTGEQHFSMSDYGGPGIYIATPRVTPHSADVTIAYHLQNRSDVPQALTLETVVRKDVASVLATKTTAVTIPASSDTVVTVTCSDVRNFDLWSPDHPALYYVESLLKRSGKRVDNLSQPLGFRWFRFDPGKGFFINGKNIKLMGANRHQDRIPYGNALSNDMHRQDLSLLKEMGGNFLRNAHYPQADEVLDQADRLGFAVWEEIPLVNEVTVGPRHTENTTVMLKEMIKQHYNHPSVVIWAYMNEIYWAHRYKPQEEIAGRNRATLELARRLEHIVRELDPYRYTAMAMHNDPAYEETGLGDIPMIAGWNLYHGWYYGIYEDFGTFMDEQRRKYPKRIHLISEYGAGSDVRLYSEKPEKFDFTVEEQTRFTRSITTQILDRPYIAGGALWNLADFSSERRVDATSHINNKGLVTADRKPKDAYYLMQALLSEKPVARLGYPFRNRWVHAATSPSDTLVPVRMHAFSNQKSVSLYVDNRLFGEAEVKDGMAEWEMKLIPGRHLLSLAPNSPDTPEKQIDVRLIPFRPDGKEEAELAMNVGANYAFIDTRTDLYWLPERTYEKGSWGVVGGEPLYVGGKVGTKEDILAVDEEDPLYQTMRVNPEGFGADLPDGTYEIELLMVDYVKKSRRFADEDKGITYEPGQRVFGVSVNGTSILPEIDLGGSYGLNVPCRLTFRYTVTDNAGLSIKFHPVSGEPVLSAVRIRKVEF</sequence>
<evidence type="ECO:0000256" key="4">
    <source>
        <dbReference type="SAM" id="SignalP"/>
    </source>
</evidence>
<evidence type="ECO:0000256" key="3">
    <source>
        <dbReference type="ARBA" id="ARBA00023295"/>
    </source>
</evidence>
<dbReference type="PANTHER" id="PTHR42732">
    <property type="entry name" value="BETA-GALACTOSIDASE"/>
    <property type="match status" value="1"/>
</dbReference>
<evidence type="ECO:0000256" key="1">
    <source>
        <dbReference type="ARBA" id="ARBA00007401"/>
    </source>
</evidence>
<dbReference type="RefSeq" id="WP_060828577.1">
    <property type="nucleotide sequence ID" value="NZ_CAUUNV010000007.1"/>
</dbReference>
<dbReference type="AlphaFoldDB" id="A0A1D3UL51"/>
<dbReference type="Pfam" id="PF11721">
    <property type="entry name" value="Malectin"/>
    <property type="match status" value="1"/>
</dbReference>
<name>A0A1D3UL51_TANFO</name>
<dbReference type="InterPro" id="IPR006101">
    <property type="entry name" value="Glyco_hydro_2"/>
</dbReference>
<dbReference type="Pfam" id="PF00703">
    <property type="entry name" value="Glyco_hydro_2"/>
    <property type="match status" value="1"/>
</dbReference>
<gene>
    <name evidence="9" type="ORF">TFUB20_01174</name>
</gene>
<dbReference type="Gene3D" id="2.60.120.430">
    <property type="entry name" value="Galactose-binding lectin"/>
    <property type="match status" value="1"/>
</dbReference>
<dbReference type="PANTHER" id="PTHR42732:SF1">
    <property type="entry name" value="BETA-MANNOSIDASE"/>
    <property type="match status" value="1"/>
</dbReference>
<keyword evidence="3 9" id="KW-0326">Glycosidase</keyword>
<evidence type="ECO:0000313" key="10">
    <source>
        <dbReference type="Proteomes" id="UP000182057"/>
    </source>
</evidence>
<evidence type="ECO:0000259" key="6">
    <source>
        <dbReference type="Pfam" id="PF02836"/>
    </source>
</evidence>
<evidence type="ECO:0000313" key="9">
    <source>
        <dbReference type="EMBL" id="SCQ20880.1"/>
    </source>
</evidence>
<dbReference type="InterPro" id="IPR006103">
    <property type="entry name" value="Glyco_hydro_2_cat"/>
</dbReference>
<dbReference type="InterPro" id="IPR013783">
    <property type="entry name" value="Ig-like_fold"/>
</dbReference>
<dbReference type="SUPFAM" id="SSF49785">
    <property type="entry name" value="Galactose-binding domain-like"/>
    <property type="match status" value="1"/>
</dbReference>
<evidence type="ECO:0000259" key="7">
    <source>
        <dbReference type="Pfam" id="PF02837"/>
    </source>
</evidence>
<feature type="domain" description="Malectin" evidence="8">
    <location>
        <begin position="758"/>
        <end position="844"/>
    </location>
</feature>
<reference evidence="9 10" key="1">
    <citation type="submission" date="2016-09" db="EMBL/GenBank/DDBJ databases">
        <authorList>
            <person name="Capua I."/>
            <person name="De Benedictis P."/>
            <person name="Joannis T."/>
            <person name="Lombin L.H."/>
            <person name="Cattoli G."/>
        </authorList>
    </citation>
    <scope>NUCLEOTIDE SEQUENCE [LARGE SCALE GENOMIC DNA]</scope>
    <source>
        <strain evidence="9 10">UB20</strain>
    </source>
</reference>
<dbReference type="InterPro" id="IPR006102">
    <property type="entry name" value="Ig-like_GH2"/>
</dbReference>
<organism evidence="9 10">
    <name type="scientific">Tannerella forsythia</name>
    <name type="common">Bacteroides forsythus</name>
    <dbReference type="NCBI Taxonomy" id="28112"/>
    <lineage>
        <taxon>Bacteria</taxon>
        <taxon>Pseudomonadati</taxon>
        <taxon>Bacteroidota</taxon>
        <taxon>Bacteroidia</taxon>
        <taxon>Bacteroidales</taxon>
        <taxon>Tannerellaceae</taxon>
        <taxon>Tannerella</taxon>
    </lineage>
</organism>
<dbReference type="EMBL" id="FMMM01000048">
    <property type="protein sequence ID" value="SCQ20880.1"/>
    <property type="molecule type" value="Genomic_DNA"/>
</dbReference>
<dbReference type="InterPro" id="IPR036156">
    <property type="entry name" value="Beta-gal/glucu_dom_sf"/>
</dbReference>
<evidence type="ECO:0000256" key="2">
    <source>
        <dbReference type="ARBA" id="ARBA00022801"/>
    </source>
</evidence>
<accession>A0A1D3UL51</accession>
<dbReference type="Proteomes" id="UP000182057">
    <property type="component" value="Unassembled WGS sequence"/>
</dbReference>
<dbReference type="Pfam" id="PF02836">
    <property type="entry name" value="Glyco_hydro_2_C"/>
    <property type="match status" value="1"/>
</dbReference>
<proteinExistence type="inferred from homology"/>
<dbReference type="InterPro" id="IPR051913">
    <property type="entry name" value="GH2_Domain-Containing"/>
</dbReference>
<keyword evidence="4" id="KW-0732">Signal</keyword>
<evidence type="ECO:0000259" key="8">
    <source>
        <dbReference type="Pfam" id="PF11721"/>
    </source>
</evidence>
<dbReference type="Gene3D" id="2.60.40.10">
    <property type="entry name" value="Immunoglobulins"/>
    <property type="match status" value="1"/>
</dbReference>
<dbReference type="OrthoDB" id="9801077at2"/>
<dbReference type="Pfam" id="PF02837">
    <property type="entry name" value="Glyco_hydro_2_N"/>
    <property type="match status" value="1"/>
</dbReference>
<dbReference type="EC" id="3.2.1.23" evidence="9"/>
<protein>
    <submittedName>
        <fullName evidence="9">Beta-galactosidase BoGH2A</fullName>
        <ecNumber evidence="9">3.2.1.23</ecNumber>
    </submittedName>
</protein>
<comment type="similarity">
    <text evidence="1">Belongs to the glycosyl hydrolase 2 family.</text>
</comment>
<dbReference type="PRINTS" id="PR00132">
    <property type="entry name" value="GLHYDRLASE2"/>
</dbReference>
<evidence type="ECO:0000259" key="5">
    <source>
        <dbReference type="Pfam" id="PF00703"/>
    </source>
</evidence>
<feature type="signal peptide" evidence="4">
    <location>
        <begin position="1"/>
        <end position="19"/>
    </location>
</feature>
<dbReference type="InterPro" id="IPR021720">
    <property type="entry name" value="Malectin_dom"/>
</dbReference>
<dbReference type="InterPro" id="IPR017853">
    <property type="entry name" value="GH"/>
</dbReference>
<dbReference type="Gene3D" id="2.60.120.260">
    <property type="entry name" value="Galactose-binding domain-like"/>
    <property type="match status" value="1"/>
</dbReference>
<dbReference type="GO" id="GO:0004565">
    <property type="term" value="F:beta-galactosidase activity"/>
    <property type="evidence" value="ECO:0007669"/>
    <property type="project" value="UniProtKB-EC"/>
</dbReference>
<dbReference type="InterPro" id="IPR006104">
    <property type="entry name" value="Glyco_hydro_2_N"/>
</dbReference>
<dbReference type="InterPro" id="IPR008979">
    <property type="entry name" value="Galactose-bd-like_sf"/>
</dbReference>
<dbReference type="SUPFAM" id="SSF49303">
    <property type="entry name" value="beta-Galactosidase/glucuronidase domain"/>
    <property type="match status" value="1"/>
</dbReference>
<dbReference type="GO" id="GO:0005975">
    <property type="term" value="P:carbohydrate metabolic process"/>
    <property type="evidence" value="ECO:0007669"/>
    <property type="project" value="InterPro"/>
</dbReference>
<feature type="domain" description="Glycosyl hydrolases family 2 sugar binding" evidence="7">
    <location>
        <begin position="61"/>
        <end position="181"/>
    </location>
</feature>
<dbReference type="Gene3D" id="3.20.20.80">
    <property type="entry name" value="Glycosidases"/>
    <property type="match status" value="1"/>
</dbReference>
<feature type="chain" id="PRO_5008922526" evidence="4">
    <location>
        <begin position="20"/>
        <end position="885"/>
    </location>
</feature>
<feature type="domain" description="Glycoside hydrolase family 2 immunoglobulin-like beta-sandwich" evidence="5">
    <location>
        <begin position="197"/>
        <end position="301"/>
    </location>
</feature>